<dbReference type="PANTHER" id="PTHR30050">
    <property type="entry name" value="CHROMOSOMAL REPLICATION INITIATOR PROTEIN DNAA"/>
    <property type="match status" value="1"/>
</dbReference>
<dbReference type="AlphaFoldDB" id="A0A1M6M2T0"/>
<accession>A0A1M6M2T0</accession>
<dbReference type="Gene3D" id="3.40.50.300">
    <property type="entry name" value="P-loop containing nucleotide triphosphate hydrolases"/>
    <property type="match status" value="1"/>
</dbReference>
<reference evidence="4" key="1">
    <citation type="submission" date="2016-11" db="EMBL/GenBank/DDBJ databases">
        <authorList>
            <person name="Varghese N."/>
            <person name="Submissions S."/>
        </authorList>
    </citation>
    <scope>NUCLEOTIDE SEQUENCE [LARGE SCALE GENOMIC DNA]</scope>
    <source>
        <strain evidence="4">DSM 17957</strain>
    </source>
</reference>
<dbReference type="SUPFAM" id="SSF52540">
    <property type="entry name" value="P-loop containing nucleoside triphosphate hydrolases"/>
    <property type="match status" value="1"/>
</dbReference>
<organism evidence="3 4">
    <name type="scientific">Geosporobacter subterraneus DSM 17957</name>
    <dbReference type="NCBI Taxonomy" id="1121919"/>
    <lineage>
        <taxon>Bacteria</taxon>
        <taxon>Bacillati</taxon>
        <taxon>Bacillota</taxon>
        <taxon>Clostridia</taxon>
        <taxon>Peptostreptococcales</taxon>
        <taxon>Thermotaleaceae</taxon>
        <taxon>Geosporobacter</taxon>
    </lineage>
</organism>
<feature type="domain" description="AAA+ ATPase" evidence="2">
    <location>
        <begin position="128"/>
        <end position="259"/>
    </location>
</feature>
<dbReference type="EMBL" id="FQZV01000041">
    <property type="protein sequence ID" value="SHJ77788.1"/>
    <property type="molecule type" value="Genomic_DNA"/>
</dbReference>
<dbReference type="SMART" id="SM00382">
    <property type="entry name" value="AAA"/>
    <property type="match status" value="1"/>
</dbReference>
<gene>
    <name evidence="3" type="ORF">SAMN02745975_02843</name>
</gene>
<dbReference type="STRING" id="1121919.SAMN02745975_02843"/>
<dbReference type="CDD" id="cd00009">
    <property type="entry name" value="AAA"/>
    <property type="match status" value="1"/>
</dbReference>
<dbReference type="Proteomes" id="UP000184536">
    <property type="component" value="Unassembled WGS sequence"/>
</dbReference>
<dbReference type="GO" id="GO:0006260">
    <property type="term" value="P:DNA replication"/>
    <property type="evidence" value="ECO:0007669"/>
    <property type="project" value="TreeGrafter"/>
</dbReference>
<evidence type="ECO:0000256" key="1">
    <source>
        <dbReference type="SAM" id="Coils"/>
    </source>
</evidence>
<dbReference type="RefSeq" id="WP_110941902.1">
    <property type="nucleotide sequence ID" value="NZ_FQZV01000041.1"/>
</dbReference>
<name>A0A1M6M2T0_9FIRM</name>
<dbReference type="InterPro" id="IPR027417">
    <property type="entry name" value="P-loop_NTPase"/>
</dbReference>
<evidence type="ECO:0000313" key="3">
    <source>
        <dbReference type="EMBL" id="SHJ77788.1"/>
    </source>
</evidence>
<evidence type="ECO:0000313" key="4">
    <source>
        <dbReference type="Proteomes" id="UP000184536"/>
    </source>
</evidence>
<proteinExistence type="predicted"/>
<keyword evidence="1" id="KW-0175">Coiled coil</keyword>
<dbReference type="InterPro" id="IPR003593">
    <property type="entry name" value="AAA+_ATPase"/>
</dbReference>
<feature type="coiled-coil region" evidence="1">
    <location>
        <begin position="62"/>
        <end position="89"/>
    </location>
</feature>
<dbReference type="GO" id="GO:0005524">
    <property type="term" value="F:ATP binding"/>
    <property type="evidence" value="ECO:0007669"/>
    <property type="project" value="InterPro"/>
</dbReference>
<protein>
    <submittedName>
        <fullName evidence="3">DNA replication protein DnaC</fullName>
    </submittedName>
</protein>
<dbReference type="PANTHER" id="PTHR30050:SF4">
    <property type="entry name" value="ATP-BINDING PROTEIN RV3427C IN INSERTION SEQUENCE-RELATED"/>
    <property type="match status" value="1"/>
</dbReference>
<evidence type="ECO:0000259" key="2">
    <source>
        <dbReference type="SMART" id="SM00382"/>
    </source>
</evidence>
<sequence length="286" mass="32886">MNEVMNKLVAASLQNRNEDDYLDEEGFLVCGKCHTRKQQDITLPAFGGQSERVIRVGIACECRKKEIEAERAAEERRQFLQRMEVLRRDGITDPAYLQYTFDQDDNRNPEVSEVCRRYVENWDEMFKDNIGILFYGGVGTGKSFLACCIANALIEKLVPVSVTNFPRILNKLQGFGFGEERQEFIDKLQRYKLLVIDDLGVERDTSYSTEQVYNVIDTRSRSGMPLIITTNLSMDDLKNPPSLGHARIYDRVLEMCPIRLKLVGESRRTTIANERRDKAKKLLGLK</sequence>
<dbReference type="Pfam" id="PF01695">
    <property type="entry name" value="IstB_IS21"/>
    <property type="match status" value="1"/>
</dbReference>
<dbReference type="OrthoDB" id="9770694at2"/>
<keyword evidence="4" id="KW-1185">Reference proteome</keyword>
<dbReference type="InterPro" id="IPR002611">
    <property type="entry name" value="IstB_ATP-bd"/>
</dbReference>
<dbReference type="NCBIfam" id="NF005992">
    <property type="entry name" value="PRK08116.1"/>
    <property type="match status" value="1"/>
</dbReference>